<dbReference type="Proteomes" id="UP000504633">
    <property type="component" value="Unplaced"/>
</dbReference>
<organism evidence="2 3">
    <name type="scientific">Drosophila hydei</name>
    <name type="common">Fruit fly</name>
    <dbReference type="NCBI Taxonomy" id="7224"/>
    <lineage>
        <taxon>Eukaryota</taxon>
        <taxon>Metazoa</taxon>
        <taxon>Ecdysozoa</taxon>
        <taxon>Arthropoda</taxon>
        <taxon>Hexapoda</taxon>
        <taxon>Insecta</taxon>
        <taxon>Pterygota</taxon>
        <taxon>Neoptera</taxon>
        <taxon>Endopterygota</taxon>
        <taxon>Diptera</taxon>
        <taxon>Brachycera</taxon>
        <taxon>Muscomorpha</taxon>
        <taxon>Ephydroidea</taxon>
        <taxon>Drosophilidae</taxon>
        <taxon>Drosophila</taxon>
    </lineage>
</organism>
<evidence type="ECO:0000313" key="2">
    <source>
        <dbReference type="Proteomes" id="UP000504633"/>
    </source>
</evidence>
<protein>
    <submittedName>
        <fullName evidence="3">Uncharacterized protein LOC111603148</fullName>
    </submittedName>
</protein>
<keyword evidence="2" id="KW-1185">Reference proteome</keyword>
<proteinExistence type="predicted"/>
<sequence>MAQTWQQFFELVKNLNFTRLKTESNATNGDPSTETGTSSDQACCSRSIRKTARTKKLNKKLAVHFDTTQLQHLEVNKPRYVSSTHLRLPSAAKKAAALKQSTISGMKQNNMSPNRVLKEGAKAHK</sequence>
<dbReference type="GeneID" id="111603148"/>
<dbReference type="OMA" id="DQASCSM"/>
<dbReference type="RefSeq" id="XP_023176391.1">
    <property type="nucleotide sequence ID" value="XM_023320623.2"/>
</dbReference>
<dbReference type="AlphaFoldDB" id="A0A6J1M5N9"/>
<dbReference type="KEGG" id="dhe:111603148"/>
<feature type="compositionally biased region" description="Basic and acidic residues" evidence="1">
    <location>
        <begin position="116"/>
        <end position="125"/>
    </location>
</feature>
<accession>A0A6J1M5N9</accession>
<evidence type="ECO:0000256" key="1">
    <source>
        <dbReference type="SAM" id="MobiDB-lite"/>
    </source>
</evidence>
<reference evidence="3" key="1">
    <citation type="submission" date="2025-08" db="UniProtKB">
        <authorList>
            <consortium name="RefSeq"/>
        </authorList>
    </citation>
    <scope>IDENTIFICATION</scope>
    <source>
        <strain evidence="3">15085-1641.00</strain>
        <tissue evidence="3">Whole body</tissue>
    </source>
</reference>
<feature type="region of interest" description="Disordered" evidence="1">
    <location>
        <begin position="21"/>
        <end position="44"/>
    </location>
</feature>
<evidence type="ECO:0000313" key="3">
    <source>
        <dbReference type="RefSeq" id="XP_023176391.1"/>
    </source>
</evidence>
<gene>
    <name evidence="3" type="primary">LOC111603148</name>
</gene>
<name>A0A6J1M5N9_DROHY</name>
<feature type="region of interest" description="Disordered" evidence="1">
    <location>
        <begin position="105"/>
        <end position="125"/>
    </location>
</feature>